<gene>
    <name evidence="3" type="ORF">L203_103493</name>
</gene>
<dbReference type="GeneID" id="91087704"/>
<dbReference type="RefSeq" id="XP_066068988.1">
    <property type="nucleotide sequence ID" value="XM_066212891.1"/>
</dbReference>
<organism evidence="3 4">
    <name type="scientific">Cryptococcus depauperatus CBS 7841</name>
    <dbReference type="NCBI Taxonomy" id="1295531"/>
    <lineage>
        <taxon>Eukaryota</taxon>
        <taxon>Fungi</taxon>
        <taxon>Dikarya</taxon>
        <taxon>Basidiomycota</taxon>
        <taxon>Agaricomycotina</taxon>
        <taxon>Tremellomycetes</taxon>
        <taxon>Tremellales</taxon>
        <taxon>Cryptococcaceae</taxon>
        <taxon>Cryptococcus</taxon>
    </lineage>
</organism>
<name>A0A1E3II81_9TREE</name>
<dbReference type="Pfam" id="PF17254">
    <property type="entry name" value="DUF5321"/>
    <property type="match status" value="1"/>
</dbReference>
<keyword evidence="4" id="KW-1185">Reference proteome</keyword>
<dbReference type="KEGG" id="cdep:91087704"/>
<evidence type="ECO:0000256" key="2">
    <source>
        <dbReference type="SAM" id="Phobius"/>
    </source>
</evidence>
<proteinExistence type="predicted"/>
<keyword evidence="2" id="KW-0812">Transmembrane</keyword>
<dbReference type="Proteomes" id="UP000094043">
    <property type="component" value="Chromosome 4"/>
</dbReference>
<dbReference type="AlphaFoldDB" id="A0A1E3II81"/>
<reference evidence="3" key="1">
    <citation type="submission" date="2016-06" db="EMBL/GenBank/DDBJ databases">
        <authorList>
            <person name="Cuomo C."/>
            <person name="Litvintseva A."/>
            <person name="Heitman J."/>
            <person name="Chen Y."/>
            <person name="Sun S."/>
            <person name="Springer D."/>
            <person name="Dromer F."/>
            <person name="Young S."/>
            <person name="Zeng Q."/>
            <person name="Chapman S."/>
            <person name="Gujja S."/>
            <person name="Saif S."/>
            <person name="Birren B."/>
        </authorList>
    </citation>
    <scope>NUCLEOTIDE SEQUENCE</scope>
    <source>
        <strain evidence="3">CBS 7841</strain>
    </source>
</reference>
<accession>A0A1E3II81</accession>
<protein>
    <submittedName>
        <fullName evidence="3">Uncharacterized protein</fullName>
    </submittedName>
</protein>
<evidence type="ECO:0000256" key="1">
    <source>
        <dbReference type="SAM" id="MobiDB-lite"/>
    </source>
</evidence>
<keyword evidence="2" id="KW-0472">Membrane</keyword>
<dbReference type="InterPro" id="IPR035213">
    <property type="entry name" value="DUF5321"/>
</dbReference>
<dbReference type="VEuPathDB" id="FungiDB:L203_02911"/>
<evidence type="ECO:0000313" key="3">
    <source>
        <dbReference type="EMBL" id="WVN88288.1"/>
    </source>
</evidence>
<feature type="compositionally biased region" description="Pro residues" evidence="1">
    <location>
        <begin position="158"/>
        <end position="172"/>
    </location>
</feature>
<dbReference type="EMBL" id="CP143787">
    <property type="protein sequence ID" value="WVN88288.1"/>
    <property type="molecule type" value="Genomic_DNA"/>
</dbReference>
<sequence length="187" mass="21528">MKAHISRWPARSAAISQKRFAYTLPTNLPPIRQRLRPYVPFFIYWTVITSLIVHVMRARQDTQASLARQDAKISVLTDLIARLQRGDRVPEDDMRRELEMVGLRERTVLTDDLNRELKVSGYIGWKEMLLGKKKPVDDAKDEQILQEWAQTFFEPTESPAPDPSTIPFPPAPEQKVARRASGSNVYL</sequence>
<keyword evidence="2" id="KW-1133">Transmembrane helix</keyword>
<evidence type="ECO:0000313" key="4">
    <source>
        <dbReference type="Proteomes" id="UP000094043"/>
    </source>
</evidence>
<reference evidence="3" key="3">
    <citation type="submission" date="2024-01" db="EMBL/GenBank/DDBJ databases">
        <authorList>
            <person name="Coelho M.A."/>
            <person name="David-Palma M."/>
            <person name="Shea T."/>
            <person name="Sun S."/>
            <person name="Cuomo C.A."/>
            <person name="Heitman J."/>
        </authorList>
    </citation>
    <scope>NUCLEOTIDE SEQUENCE</scope>
    <source>
        <strain evidence="3">CBS 7841</strain>
    </source>
</reference>
<feature type="transmembrane region" description="Helical" evidence="2">
    <location>
        <begin position="38"/>
        <end position="56"/>
    </location>
</feature>
<reference evidence="3" key="2">
    <citation type="journal article" date="2022" name="Elife">
        <title>Obligate sexual reproduction of a homothallic fungus closely related to the Cryptococcus pathogenic species complex.</title>
        <authorList>
            <person name="Passer A.R."/>
            <person name="Clancey S.A."/>
            <person name="Shea T."/>
            <person name="David-Palma M."/>
            <person name="Averette A.F."/>
            <person name="Boekhout T."/>
            <person name="Porcel B.M."/>
            <person name="Nowrousian M."/>
            <person name="Cuomo C.A."/>
            <person name="Sun S."/>
            <person name="Heitman J."/>
            <person name="Coelho M.A."/>
        </authorList>
    </citation>
    <scope>NUCLEOTIDE SEQUENCE</scope>
    <source>
        <strain evidence="3">CBS 7841</strain>
    </source>
</reference>
<dbReference type="OrthoDB" id="2596179at2759"/>
<feature type="region of interest" description="Disordered" evidence="1">
    <location>
        <begin position="154"/>
        <end position="187"/>
    </location>
</feature>